<organism evidence="10 11">
    <name type="scientific">Megasphaera lornae</name>
    <dbReference type="NCBI Taxonomy" id="1000568"/>
    <lineage>
        <taxon>Bacteria</taxon>
        <taxon>Bacillati</taxon>
        <taxon>Bacillota</taxon>
        <taxon>Negativicutes</taxon>
        <taxon>Veillonellales</taxon>
        <taxon>Veillonellaceae</taxon>
        <taxon>Megasphaera</taxon>
    </lineage>
</organism>
<protein>
    <submittedName>
        <fullName evidence="10">Glycosyltransferase, group 2 family protein</fullName>
        <ecNumber evidence="10">2.4.-.-</ecNumber>
    </submittedName>
</protein>
<comment type="caution">
    <text evidence="10">The sequence shown here is derived from an EMBL/GenBank/DDBJ whole genome shotgun (WGS) entry which is preliminary data.</text>
</comment>
<keyword evidence="6 8" id="KW-0472">Membrane</keyword>
<evidence type="ECO:0000256" key="6">
    <source>
        <dbReference type="ARBA" id="ARBA00023136"/>
    </source>
</evidence>
<feature type="domain" description="Glycosyltransferase 2-like" evidence="9">
    <location>
        <begin position="13"/>
        <end position="174"/>
    </location>
</feature>
<dbReference type="GO" id="GO:0016757">
    <property type="term" value="F:glycosyltransferase activity"/>
    <property type="evidence" value="ECO:0007669"/>
    <property type="project" value="UniProtKB-KW"/>
</dbReference>
<dbReference type="InterPro" id="IPR050256">
    <property type="entry name" value="Glycosyltransferase_2"/>
</dbReference>
<keyword evidence="5 8" id="KW-1133">Transmembrane helix</keyword>
<evidence type="ECO:0000313" key="11">
    <source>
        <dbReference type="Proteomes" id="UP000004018"/>
    </source>
</evidence>
<sequence>MDAFTRENKQLLSIVVPVYNEQLNIEKFYEEVHTVVQTLHMDYELIFVDDGSQDTTPLLLSRLAQQDGHVRALILARNFGHQLAITCGMDHAKGEAIITMDGDLQHPPAMIPALVQQWREGYDVVQTVREATADAGRFKRLTSKWYYVLLNALSPVHITPGGSDFRLIDRRVLQTFLLFREHDRFIRGMIGDIGYRQTKLSFVAPKRFAGTSKFSLRKMVHFALDGITAYSKIPLRLALYTGVISGLISVLIIFHVLYCKVAGEAIPGWATSMVVVCLVGGLQLIFLGIIGEYIGRIFQEVKRRPLYWLRAELGSGTLRKNGTEDGKGNENVAQDRYSGNGGVVDNRDFRECRDAVDRRQ</sequence>
<evidence type="ECO:0000256" key="5">
    <source>
        <dbReference type="ARBA" id="ARBA00022989"/>
    </source>
</evidence>
<name>A0ABN0CYC1_9FIRM</name>
<dbReference type="Proteomes" id="UP000004018">
    <property type="component" value="Unassembled WGS sequence"/>
</dbReference>
<gene>
    <name evidence="10" type="ORF">HMPREF1039_0658</name>
</gene>
<proteinExistence type="predicted"/>
<reference evidence="10 11" key="1">
    <citation type="submission" date="2011-04" db="EMBL/GenBank/DDBJ databases">
        <authorList>
            <person name="Harkins D.M."/>
            <person name="Madupu R."/>
            <person name="Durkin A.S."/>
            <person name="Torralba M."/>
            <person name="Methe B."/>
            <person name="Sutton G.G."/>
            <person name="Nelson K.E."/>
        </authorList>
    </citation>
    <scope>NUCLEOTIDE SEQUENCE [LARGE SCALE GENOMIC DNA]</scope>
    <source>
        <strain evidence="10 11">UPII 199-6</strain>
    </source>
</reference>
<dbReference type="PANTHER" id="PTHR48090">
    <property type="entry name" value="UNDECAPRENYL-PHOSPHATE 4-DEOXY-4-FORMAMIDO-L-ARABINOSE TRANSFERASE-RELATED"/>
    <property type="match status" value="1"/>
</dbReference>
<keyword evidence="4 8" id="KW-0812">Transmembrane</keyword>
<feature type="region of interest" description="Disordered" evidence="7">
    <location>
        <begin position="320"/>
        <end position="345"/>
    </location>
</feature>
<dbReference type="EMBL" id="AFIJ01000045">
    <property type="protein sequence ID" value="EGL35095.1"/>
    <property type="molecule type" value="Genomic_DNA"/>
</dbReference>
<evidence type="ECO:0000259" key="9">
    <source>
        <dbReference type="Pfam" id="PF00535"/>
    </source>
</evidence>
<feature type="transmembrane region" description="Helical" evidence="8">
    <location>
        <begin position="270"/>
        <end position="294"/>
    </location>
</feature>
<dbReference type="SUPFAM" id="SSF53448">
    <property type="entry name" value="Nucleotide-diphospho-sugar transferases"/>
    <property type="match status" value="1"/>
</dbReference>
<comment type="subcellular location">
    <subcellularLocation>
        <location evidence="1">Membrane</location>
        <topology evidence="1">Multi-pass membrane protein</topology>
    </subcellularLocation>
</comment>
<dbReference type="RefSeq" id="WP_007391791.1">
    <property type="nucleotide sequence ID" value="NZ_AFIJ01000045.1"/>
</dbReference>
<feature type="transmembrane region" description="Helical" evidence="8">
    <location>
        <begin position="237"/>
        <end position="258"/>
    </location>
</feature>
<dbReference type="EC" id="2.4.-.-" evidence="10"/>
<keyword evidence="11" id="KW-1185">Reference proteome</keyword>
<keyword evidence="3 10" id="KW-0808">Transferase</keyword>
<evidence type="ECO:0000256" key="2">
    <source>
        <dbReference type="ARBA" id="ARBA00022676"/>
    </source>
</evidence>
<evidence type="ECO:0000256" key="1">
    <source>
        <dbReference type="ARBA" id="ARBA00004141"/>
    </source>
</evidence>
<dbReference type="Pfam" id="PF00535">
    <property type="entry name" value="Glycos_transf_2"/>
    <property type="match status" value="1"/>
</dbReference>
<evidence type="ECO:0000256" key="7">
    <source>
        <dbReference type="SAM" id="MobiDB-lite"/>
    </source>
</evidence>
<dbReference type="CDD" id="cd04187">
    <property type="entry name" value="DPM1_like_bac"/>
    <property type="match status" value="1"/>
</dbReference>
<evidence type="ECO:0000313" key="10">
    <source>
        <dbReference type="EMBL" id="EGL35095.1"/>
    </source>
</evidence>
<evidence type="ECO:0000256" key="3">
    <source>
        <dbReference type="ARBA" id="ARBA00022679"/>
    </source>
</evidence>
<evidence type="ECO:0000256" key="4">
    <source>
        <dbReference type="ARBA" id="ARBA00022692"/>
    </source>
</evidence>
<dbReference type="InterPro" id="IPR029044">
    <property type="entry name" value="Nucleotide-diphossugar_trans"/>
</dbReference>
<dbReference type="InterPro" id="IPR001173">
    <property type="entry name" value="Glyco_trans_2-like"/>
</dbReference>
<dbReference type="PANTHER" id="PTHR48090:SF1">
    <property type="entry name" value="PROPHAGE BACTOPRENOL GLUCOSYL TRANSFERASE HOMOLOG"/>
    <property type="match status" value="1"/>
</dbReference>
<keyword evidence="2 10" id="KW-0328">Glycosyltransferase</keyword>
<evidence type="ECO:0000256" key="8">
    <source>
        <dbReference type="SAM" id="Phobius"/>
    </source>
</evidence>
<accession>A0ABN0CYC1</accession>
<dbReference type="Gene3D" id="3.90.550.10">
    <property type="entry name" value="Spore Coat Polysaccharide Biosynthesis Protein SpsA, Chain A"/>
    <property type="match status" value="1"/>
</dbReference>